<comment type="caution">
    <text evidence="5">The sequence shown here is derived from an EMBL/GenBank/DDBJ whole genome shotgun (WGS) entry which is preliminary data.</text>
</comment>
<accession>A0A365N8V7</accession>
<dbReference type="Proteomes" id="UP000251714">
    <property type="component" value="Unassembled WGS sequence"/>
</dbReference>
<dbReference type="PANTHER" id="PTHR46300">
    <property type="entry name" value="P450, PUTATIVE (EUROFUNG)-RELATED-RELATED"/>
    <property type="match status" value="1"/>
</dbReference>
<evidence type="ECO:0000256" key="3">
    <source>
        <dbReference type="ARBA" id="ARBA00023002"/>
    </source>
</evidence>
<evidence type="ECO:0000313" key="6">
    <source>
        <dbReference type="Proteomes" id="UP000251714"/>
    </source>
</evidence>
<evidence type="ECO:0000256" key="4">
    <source>
        <dbReference type="ARBA" id="ARBA00023004"/>
    </source>
</evidence>
<dbReference type="InterPro" id="IPR036396">
    <property type="entry name" value="Cyt_P450_sf"/>
</dbReference>
<dbReference type="GO" id="GO:0020037">
    <property type="term" value="F:heme binding"/>
    <property type="evidence" value="ECO:0007669"/>
    <property type="project" value="InterPro"/>
</dbReference>
<keyword evidence="4" id="KW-0408">Iron</keyword>
<dbReference type="AlphaFoldDB" id="A0A365N8V7"/>
<keyword evidence="2" id="KW-0479">Metal-binding</keyword>
<evidence type="ECO:0000256" key="2">
    <source>
        <dbReference type="ARBA" id="ARBA00022723"/>
    </source>
</evidence>
<gene>
    <name evidence="5" type="ORF">FPRO05_01963</name>
</gene>
<evidence type="ECO:0000313" key="5">
    <source>
        <dbReference type="EMBL" id="RBA17239.1"/>
    </source>
</evidence>
<reference evidence="5 6" key="1">
    <citation type="submission" date="2017-12" db="EMBL/GenBank/DDBJ databases">
        <title>Genome sequence of the mycotoxigenic crop pathogen Fusarium proliferatum, strain ITEM 2341 from Date Palm.</title>
        <authorList>
            <person name="Almiman B.F."/>
            <person name="Shittu T.A."/>
            <person name="Muthumeenakshi S."/>
            <person name="Baroncelli R."/>
            <person name="Sreenivasaprasada S."/>
        </authorList>
    </citation>
    <scope>NUCLEOTIDE SEQUENCE [LARGE SCALE GENOMIC DNA]</scope>
    <source>
        <strain evidence="5 6">ITEM 2341</strain>
    </source>
</reference>
<name>A0A365N8V7_GIBIN</name>
<keyword evidence="3" id="KW-0560">Oxidoreductase</keyword>
<dbReference type="GO" id="GO:0004497">
    <property type="term" value="F:monooxygenase activity"/>
    <property type="evidence" value="ECO:0007669"/>
    <property type="project" value="InterPro"/>
</dbReference>
<dbReference type="Gene3D" id="1.10.630.10">
    <property type="entry name" value="Cytochrome P450"/>
    <property type="match status" value="2"/>
</dbReference>
<organism evidence="5 6">
    <name type="scientific">Gibberella intermedia</name>
    <name type="common">Bulb rot disease fungus</name>
    <name type="synonym">Fusarium proliferatum</name>
    <dbReference type="NCBI Taxonomy" id="948311"/>
    <lineage>
        <taxon>Eukaryota</taxon>
        <taxon>Fungi</taxon>
        <taxon>Dikarya</taxon>
        <taxon>Ascomycota</taxon>
        <taxon>Pezizomycotina</taxon>
        <taxon>Sordariomycetes</taxon>
        <taxon>Hypocreomycetidae</taxon>
        <taxon>Hypocreales</taxon>
        <taxon>Nectriaceae</taxon>
        <taxon>Fusarium</taxon>
        <taxon>Fusarium fujikuroi species complex</taxon>
    </lineage>
</organism>
<proteinExistence type="inferred from homology"/>
<evidence type="ECO:0008006" key="7">
    <source>
        <dbReference type="Google" id="ProtNLM"/>
    </source>
</evidence>
<dbReference type="GO" id="GO:0016705">
    <property type="term" value="F:oxidoreductase activity, acting on paired donors, with incorporation or reduction of molecular oxygen"/>
    <property type="evidence" value="ECO:0007669"/>
    <property type="project" value="InterPro"/>
</dbReference>
<dbReference type="EMBL" id="PKMI01000017">
    <property type="protein sequence ID" value="RBA17239.1"/>
    <property type="molecule type" value="Genomic_DNA"/>
</dbReference>
<dbReference type="GO" id="GO:0005506">
    <property type="term" value="F:iron ion binding"/>
    <property type="evidence" value="ECO:0007669"/>
    <property type="project" value="InterPro"/>
</dbReference>
<dbReference type="Pfam" id="PF00067">
    <property type="entry name" value="p450"/>
    <property type="match status" value="2"/>
</dbReference>
<dbReference type="InterPro" id="IPR001128">
    <property type="entry name" value="Cyt_P450"/>
</dbReference>
<comment type="similarity">
    <text evidence="1">Belongs to the cytochrome P450 family.</text>
</comment>
<sequence>MIEHYPSQALSGLTLAIATILLLAWAHWRSQHTLPLPPGPPSEFLLGHFRVIPKENAAAVYAKWSREYNSDIIHVRSLGRSTVVLNSADVARDILDKKGANFCDRPQFTLLEVMGWGKTLTFLPFGERWQMHRKLLQTSFSNTNVRQWHSLQITEARRTIRNIIKKPETWETSLRRLAVAIVLQVSYGTQVLEDDDPYIQIANDAMHATGNGGVPANSIVDLVPFGAAGAVFIAGADTTWATCVIFILNMVLHPEIQDKAQQELDTLIGFDKLPDFSDRPALVYIEHVVQEIYRWSPLAPLGIPHKSLHDDIYKGMHIPKG</sequence>
<dbReference type="SUPFAM" id="SSF48264">
    <property type="entry name" value="Cytochrome P450"/>
    <property type="match status" value="1"/>
</dbReference>
<dbReference type="InterPro" id="IPR050364">
    <property type="entry name" value="Cytochrome_P450_fung"/>
</dbReference>
<evidence type="ECO:0000256" key="1">
    <source>
        <dbReference type="ARBA" id="ARBA00010617"/>
    </source>
</evidence>
<dbReference type="PANTHER" id="PTHR46300:SF5">
    <property type="entry name" value="CYTOCHROME P450"/>
    <property type="match status" value="1"/>
</dbReference>
<protein>
    <recommendedName>
        <fullName evidence="7">Cytochrome P450</fullName>
    </recommendedName>
</protein>